<dbReference type="EMBL" id="JBHLUE010000002">
    <property type="protein sequence ID" value="MFC0562899.1"/>
    <property type="molecule type" value="Genomic_DNA"/>
</dbReference>
<reference evidence="3 4" key="1">
    <citation type="submission" date="2024-09" db="EMBL/GenBank/DDBJ databases">
        <authorList>
            <person name="Sun Q."/>
            <person name="Mori K."/>
        </authorList>
    </citation>
    <scope>NUCLEOTIDE SEQUENCE [LARGE SCALE GENOMIC DNA]</scope>
    <source>
        <strain evidence="3 4">TBRC 2205</strain>
    </source>
</reference>
<feature type="domain" description="SseB protein N-terminal" evidence="2">
    <location>
        <begin position="140"/>
        <end position="243"/>
    </location>
</feature>
<evidence type="ECO:0000313" key="3">
    <source>
        <dbReference type="EMBL" id="MFC0562899.1"/>
    </source>
</evidence>
<dbReference type="InterPro" id="IPR009839">
    <property type="entry name" value="SseB_N"/>
</dbReference>
<protein>
    <submittedName>
        <fullName evidence="3">SseB family protein</fullName>
    </submittedName>
</protein>
<sequence length="418" mass="44285">MTGWVPTTGPERAMLAAAEAGDRAALLAAVASGPLLLPVSSAAAAGREAPAWPTGVLDGITHVLAFTSPAAIAACLPDRSVSYRADSLAGLVAGWPDEGWLLAVDPGLPIGLRVTTDEVRAAPELARELETEVALRDAIRAEDPDALAAAVLRAGLAVPLRPGGSASRDLSDPDFPWWCLPDEAGGQAVPVFTSEARLRQVLGDHELVEVNALQLAGAWPDPAWQLALNPGTQLAAALPGESVLTLRDWLGEVETVLVEAFEEERAAEQAAPARPGWATGPAAADDPDDDPDPDLPVRLQIVIPHRYLPSYLDDNYDRAAGLVHAWGGPARDTPARLYRRLGLLGEGSPFQESDEWVAVLRWEPDDTTPAEWVSGEPRMEAVAVPDGCGLHVLHDDGRDEPLARYDAAARTWRPTDAG</sequence>
<feature type="domain" description="SseB protein N-terminal" evidence="2">
    <location>
        <begin position="13"/>
        <end position="121"/>
    </location>
</feature>
<evidence type="ECO:0000259" key="2">
    <source>
        <dbReference type="Pfam" id="PF07179"/>
    </source>
</evidence>
<organism evidence="3 4">
    <name type="scientific">Plantactinospora siamensis</name>
    <dbReference type="NCBI Taxonomy" id="555372"/>
    <lineage>
        <taxon>Bacteria</taxon>
        <taxon>Bacillati</taxon>
        <taxon>Actinomycetota</taxon>
        <taxon>Actinomycetes</taxon>
        <taxon>Micromonosporales</taxon>
        <taxon>Micromonosporaceae</taxon>
        <taxon>Plantactinospora</taxon>
    </lineage>
</organism>
<keyword evidence="4" id="KW-1185">Reference proteome</keyword>
<proteinExistence type="predicted"/>
<comment type="caution">
    <text evidence="3">The sequence shown here is derived from an EMBL/GenBank/DDBJ whole genome shotgun (WGS) entry which is preliminary data.</text>
</comment>
<dbReference type="RefSeq" id="WP_377334958.1">
    <property type="nucleotide sequence ID" value="NZ_JBHLUE010000002.1"/>
</dbReference>
<dbReference type="Pfam" id="PF07179">
    <property type="entry name" value="SseB"/>
    <property type="match status" value="2"/>
</dbReference>
<name>A0ABV6NQD3_9ACTN</name>
<gene>
    <name evidence="3" type="ORF">ACFFHU_01755</name>
</gene>
<evidence type="ECO:0000313" key="4">
    <source>
        <dbReference type="Proteomes" id="UP001589894"/>
    </source>
</evidence>
<feature type="region of interest" description="Disordered" evidence="1">
    <location>
        <begin position="267"/>
        <end position="295"/>
    </location>
</feature>
<dbReference type="Proteomes" id="UP001589894">
    <property type="component" value="Unassembled WGS sequence"/>
</dbReference>
<accession>A0ABV6NQD3</accession>
<evidence type="ECO:0000256" key="1">
    <source>
        <dbReference type="SAM" id="MobiDB-lite"/>
    </source>
</evidence>